<evidence type="ECO:0000313" key="6">
    <source>
        <dbReference type="EMBL" id="KAF9507709.1"/>
    </source>
</evidence>
<gene>
    <name evidence="6" type="ORF">BS47DRAFT_280725</name>
</gene>
<evidence type="ECO:0000256" key="1">
    <source>
        <dbReference type="ARBA" id="ARBA00022723"/>
    </source>
</evidence>
<evidence type="ECO:0000313" key="7">
    <source>
        <dbReference type="Proteomes" id="UP000886523"/>
    </source>
</evidence>
<dbReference type="EMBL" id="MU129074">
    <property type="protein sequence ID" value="KAF9507709.1"/>
    <property type="molecule type" value="Genomic_DNA"/>
</dbReference>
<dbReference type="Gene3D" id="6.10.140.2220">
    <property type="match status" value="1"/>
</dbReference>
<dbReference type="PROSITE" id="PS50865">
    <property type="entry name" value="ZF_MYND_2"/>
    <property type="match status" value="1"/>
</dbReference>
<keyword evidence="1" id="KW-0479">Metal-binding</keyword>
<keyword evidence="7" id="KW-1185">Reference proteome</keyword>
<feature type="domain" description="MYND-type" evidence="5">
    <location>
        <begin position="306"/>
        <end position="347"/>
    </location>
</feature>
<accession>A0A9P6AKV4</accession>
<protein>
    <recommendedName>
        <fullName evidence="5">MYND-type domain-containing protein</fullName>
    </recommendedName>
</protein>
<dbReference type="InterPro" id="IPR002893">
    <property type="entry name" value="Znf_MYND"/>
</dbReference>
<evidence type="ECO:0000256" key="3">
    <source>
        <dbReference type="ARBA" id="ARBA00022833"/>
    </source>
</evidence>
<comment type="caution">
    <text evidence="6">The sequence shown here is derived from an EMBL/GenBank/DDBJ whole genome shotgun (WGS) entry which is preliminary data.</text>
</comment>
<dbReference type="Pfam" id="PF01753">
    <property type="entry name" value="zf-MYND"/>
    <property type="match status" value="1"/>
</dbReference>
<reference evidence="6" key="1">
    <citation type="journal article" date="2020" name="Nat. Commun.">
        <title>Large-scale genome sequencing of mycorrhizal fungi provides insights into the early evolution of symbiotic traits.</title>
        <authorList>
            <person name="Miyauchi S."/>
            <person name="Kiss E."/>
            <person name="Kuo A."/>
            <person name="Drula E."/>
            <person name="Kohler A."/>
            <person name="Sanchez-Garcia M."/>
            <person name="Morin E."/>
            <person name="Andreopoulos B."/>
            <person name="Barry K.W."/>
            <person name="Bonito G."/>
            <person name="Buee M."/>
            <person name="Carver A."/>
            <person name="Chen C."/>
            <person name="Cichocki N."/>
            <person name="Clum A."/>
            <person name="Culley D."/>
            <person name="Crous P.W."/>
            <person name="Fauchery L."/>
            <person name="Girlanda M."/>
            <person name="Hayes R.D."/>
            <person name="Keri Z."/>
            <person name="LaButti K."/>
            <person name="Lipzen A."/>
            <person name="Lombard V."/>
            <person name="Magnuson J."/>
            <person name="Maillard F."/>
            <person name="Murat C."/>
            <person name="Nolan M."/>
            <person name="Ohm R.A."/>
            <person name="Pangilinan J."/>
            <person name="Pereira M.F."/>
            <person name="Perotto S."/>
            <person name="Peter M."/>
            <person name="Pfister S."/>
            <person name="Riley R."/>
            <person name="Sitrit Y."/>
            <person name="Stielow J.B."/>
            <person name="Szollosi G."/>
            <person name="Zifcakova L."/>
            <person name="Stursova M."/>
            <person name="Spatafora J.W."/>
            <person name="Tedersoo L."/>
            <person name="Vaario L.M."/>
            <person name="Yamada A."/>
            <person name="Yan M."/>
            <person name="Wang P."/>
            <person name="Xu J."/>
            <person name="Bruns T."/>
            <person name="Baldrian P."/>
            <person name="Vilgalys R."/>
            <person name="Dunand C."/>
            <person name="Henrissat B."/>
            <person name="Grigoriev I.V."/>
            <person name="Hibbett D."/>
            <person name="Nagy L.G."/>
            <person name="Martin F.M."/>
        </authorList>
    </citation>
    <scope>NUCLEOTIDE SEQUENCE</scope>
    <source>
        <strain evidence="6">UP504</strain>
    </source>
</reference>
<proteinExistence type="predicted"/>
<dbReference type="OrthoDB" id="2900625at2759"/>
<dbReference type="AlphaFoldDB" id="A0A9P6AKV4"/>
<evidence type="ECO:0000256" key="4">
    <source>
        <dbReference type="PROSITE-ProRule" id="PRU00134"/>
    </source>
</evidence>
<organism evidence="6 7">
    <name type="scientific">Hydnum rufescens UP504</name>
    <dbReference type="NCBI Taxonomy" id="1448309"/>
    <lineage>
        <taxon>Eukaryota</taxon>
        <taxon>Fungi</taxon>
        <taxon>Dikarya</taxon>
        <taxon>Basidiomycota</taxon>
        <taxon>Agaricomycotina</taxon>
        <taxon>Agaricomycetes</taxon>
        <taxon>Cantharellales</taxon>
        <taxon>Hydnaceae</taxon>
        <taxon>Hydnum</taxon>
    </lineage>
</organism>
<evidence type="ECO:0000259" key="5">
    <source>
        <dbReference type="PROSITE" id="PS50865"/>
    </source>
</evidence>
<dbReference type="GO" id="GO:0008270">
    <property type="term" value="F:zinc ion binding"/>
    <property type="evidence" value="ECO:0007669"/>
    <property type="project" value="UniProtKB-KW"/>
</dbReference>
<dbReference type="Proteomes" id="UP000886523">
    <property type="component" value="Unassembled WGS sequence"/>
</dbReference>
<dbReference type="SUPFAM" id="SSF144232">
    <property type="entry name" value="HIT/MYND zinc finger-like"/>
    <property type="match status" value="1"/>
</dbReference>
<sequence length="353" mass="39601">MFIEVYTRETLGIVALCWLRSEAISCRRITCVLLRGLLVNPSAPDYALENFLHTCNPEQILQKIRQILTNPAITVDPTQVAVELVAADAFVNIAHPSAPKYHEMRLEADVAFTLRNQLRSVEDADRKWAVANAAAPIINNIVNAATNPASALVELVTHCDFLPVATESLLLCAARPDSYASAWFRVFKMTIHIAQCHDVTCRVRATPDEISTLRKHFTLLFIPTLNDFDSLISKTAFSEGLNLPGVTNKKKQKTEDDITKESAALWQSVLSWRALGTTLGLHEEAERGDRDKTGYHENRFCWWAKCDTKSLEAEETYKRCSGCHAVTYCSADHQKKDWKEGSHRDICSILQNA</sequence>
<keyword evidence="2 4" id="KW-0863">Zinc-finger</keyword>
<evidence type="ECO:0000256" key="2">
    <source>
        <dbReference type="ARBA" id="ARBA00022771"/>
    </source>
</evidence>
<keyword evidence="3" id="KW-0862">Zinc</keyword>
<name>A0A9P6AKV4_9AGAM</name>